<feature type="transmembrane region" description="Helical" evidence="2">
    <location>
        <begin position="701"/>
        <end position="725"/>
    </location>
</feature>
<feature type="transmembrane region" description="Helical" evidence="2">
    <location>
        <begin position="379"/>
        <end position="404"/>
    </location>
</feature>
<dbReference type="AlphaFoldDB" id="A0A0M0LSM4"/>
<protein>
    <submittedName>
        <fullName evidence="3">Transient receptor potential cation channel subfamily v member 6</fullName>
    </submittedName>
</protein>
<feature type="non-terminal residue" evidence="3">
    <location>
        <position position="854"/>
    </location>
</feature>
<organism evidence="3 4">
    <name type="scientific">Chrysochromulina tobinii</name>
    <dbReference type="NCBI Taxonomy" id="1460289"/>
    <lineage>
        <taxon>Eukaryota</taxon>
        <taxon>Haptista</taxon>
        <taxon>Haptophyta</taxon>
        <taxon>Prymnesiophyceae</taxon>
        <taxon>Prymnesiales</taxon>
        <taxon>Chrysochromulinaceae</taxon>
        <taxon>Chrysochromulina</taxon>
    </lineage>
</organism>
<name>A0A0M0LSM4_9EUKA</name>
<dbReference type="InterPro" id="IPR036770">
    <property type="entry name" value="Ankyrin_rpt-contain_sf"/>
</dbReference>
<sequence length="854" mass="94485">MSGVRTSEEDVYEPLLDEGMNMLKAARIHCTTLPTVVTLNSERQHTLEWDTALRIGGDVVEAGKLNLYTYPGGYTGPQLAILRLVMLEIATKHVHLLEVADPVGAFVMHAIMVCNTEASLELSMAIFEVQPRLLLQTHAGQPFLGEGHLHIACANRREELACRMVALALQHFSLEDARAFLNTQALGVFFDDEPMRWYGETPLSYACVFGLRTLVRRMLETKLVMLNDGASCGHIIGYFPLHAVSVNGLRGMYDFLTSELPAAVRADSTQLTVGTRGRLIHLDMDGMTPLQLTAKRGLRVMFQHIMKKEHTKTLWVWGPVTQYQISLDGIDSSGRGASNVMEVLARSDASPETVEFILDNFMKGFIFALFVQKWDKFGWYMHLVMRTIDLAVVMSSVMLCTALKSESETKRSHADCVMLLVLLGAFLAVELFIGALYATNFKSGVPPLEVLRRTWEWMNDFASGANLLASALITFGISLYLADTETEGFVHTIVMVLQALLGALNYVVQLLTSHFTNGDGRGSVGEGGSRGDGSLASMARRLDEFDAFYTADRMAQRSAAVVTYNIEGAEAAAWEGIEPLIWLFLGLGFLIKFYAFVDQFVQPYTSLSIFVLSVRQVMRGELMVFMCIFVIFISAFVFTMITVYPDHPAAGKLPQSNQMMHWVTGANAILIAGFTGEPLDLNLHPDYLAPLGLFQKINFSVFYIVYIVYIFFSLILLLNLLIALLGSTFSKTQVEAQLQGRLAFARIVLRLERVADFWGINTNAGEPDGANWVHNFRAVQLDKDVETTRYQKSEDVFFMLTNEAATAGATAEGVATTRAPVAKAMVAAAPVSASVLPGLVAKLERSLEGQMDEF</sequence>
<dbReference type="GO" id="GO:0005886">
    <property type="term" value="C:plasma membrane"/>
    <property type="evidence" value="ECO:0007669"/>
    <property type="project" value="TreeGrafter"/>
</dbReference>
<feature type="transmembrane region" description="Helical" evidence="2">
    <location>
        <begin position="622"/>
        <end position="644"/>
    </location>
</feature>
<comment type="caution">
    <text evidence="3">The sequence shown here is derived from an EMBL/GenBank/DDBJ whole genome shotgun (WGS) entry which is preliminary data.</text>
</comment>
<keyword evidence="1" id="KW-0677">Repeat</keyword>
<keyword evidence="4" id="KW-1185">Reference proteome</keyword>
<dbReference type="Gene3D" id="1.25.40.20">
    <property type="entry name" value="Ankyrin repeat-containing domain"/>
    <property type="match status" value="1"/>
</dbReference>
<feature type="transmembrane region" description="Helical" evidence="2">
    <location>
        <begin position="580"/>
        <end position="601"/>
    </location>
</feature>
<dbReference type="SUPFAM" id="SSF48403">
    <property type="entry name" value="Ankyrin repeat"/>
    <property type="match status" value="1"/>
</dbReference>
<dbReference type="OrthoDB" id="533508at2759"/>
<dbReference type="GO" id="GO:0098703">
    <property type="term" value="P:calcium ion import across plasma membrane"/>
    <property type="evidence" value="ECO:0007669"/>
    <property type="project" value="TreeGrafter"/>
</dbReference>
<reference evidence="4" key="1">
    <citation type="journal article" date="2015" name="PLoS Genet.">
        <title>Genome Sequence and Transcriptome Analyses of Chrysochromulina tobin: Metabolic Tools for Enhanced Algal Fitness in the Prominent Order Prymnesiales (Haptophyceae).</title>
        <authorList>
            <person name="Hovde B.T."/>
            <person name="Deodato C.R."/>
            <person name="Hunsperger H.M."/>
            <person name="Ryken S.A."/>
            <person name="Yost W."/>
            <person name="Jha R.K."/>
            <person name="Patterson J."/>
            <person name="Monnat R.J. Jr."/>
            <person name="Barlow S.B."/>
            <person name="Starkenburg S.R."/>
            <person name="Cattolico R.A."/>
        </authorList>
    </citation>
    <scope>NUCLEOTIDE SEQUENCE</scope>
    <source>
        <strain evidence="4">CCMP291</strain>
    </source>
</reference>
<dbReference type="PANTHER" id="PTHR10582:SF2">
    <property type="entry name" value="INACTIVE"/>
    <property type="match status" value="1"/>
</dbReference>
<keyword evidence="2" id="KW-0472">Membrane</keyword>
<keyword evidence="3" id="KW-0675">Receptor</keyword>
<dbReference type="GO" id="GO:0005262">
    <property type="term" value="F:calcium channel activity"/>
    <property type="evidence" value="ECO:0007669"/>
    <property type="project" value="TreeGrafter"/>
</dbReference>
<evidence type="ECO:0000256" key="2">
    <source>
        <dbReference type="SAM" id="Phobius"/>
    </source>
</evidence>
<dbReference type="InterPro" id="IPR024862">
    <property type="entry name" value="TRPV"/>
</dbReference>
<feature type="transmembrane region" description="Helical" evidence="2">
    <location>
        <begin position="461"/>
        <end position="482"/>
    </location>
</feature>
<proteinExistence type="predicted"/>
<keyword evidence="2" id="KW-0812">Transmembrane</keyword>
<dbReference type="Proteomes" id="UP000037460">
    <property type="component" value="Unassembled WGS sequence"/>
</dbReference>
<evidence type="ECO:0000313" key="4">
    <source>
        <dbReference type="Proteomes" id="UP000037460"/>
    </source>
</evidence>
<dbReference type="PANTHER" id="PTHR10582">
    <property type="entry name" value="TRANSIENT RECEPTOR POTENTIAL ION CHANNEL PROTEIN"/>
    <property type="match status" value="1"/>
</dbReference>
<evidence type="ECO:0000313" key="3">
    <source>
        <dbReference type="EMBL" id="KOO53758.1"/>
    </source>
</evidence>
<keyword evidence="2" id="KW-1133">Transmembrane helix</keyword>
<accession>A0A0M0LSM4</accession>
<gene>
    <name evidence="3" type="ORF">Ctob_015056</name>
</gene>
<feature type="transmembrane region" description="Helical" evidence="2">
    <location>
        <begin position="416"/>
        <end position="441"/>
    </location>
</feature>
<feature type="transmembrane region" description="Helical" evidence="2">
    <location>
        <begin position="489"/>
        <end position="508"/>
    </location>
</feature>
<evidence type="ECO:0000256" key="1">
    <source>
        <dbReference type="ARBA" id="ARBA00022737"/>
    </source>
</evidence>
<dbReference type="EMBL" id="JWZX01000078">
    <property type="protein sequence ID" value="KOO53758.1"/>
    <property type="molecule type" value="Genomic_DNA"/>
</dbReference>